<keyword evidence="2 7" id="KW-0699">rRNA-binding</keyword>
<keyword evidence="4 7" id="KW-0689">Ribosomal protein</keyword>
<dbReference type="SUPFAM" id="SSF46992">
    <property type="entry name" value="Ribosomal protein S20"/>
    <property type="match status" value="1"/>
</dbReference>
<dbReference type="HAMAP" id="MF_00500">
    <property type="entry name" value="Ribosomal_bS20"/>
    <property type="match status" value="1"/>
</dbReference>
<proteinExistence type="inferred from homology"/>
<dbReference type="NCBIfam" id="TIGR00029">
    <property type="entry name" value="S20"/>
    <property type="match status" value="1"/>
</dbReference>
<dbReference type="GO" id="GO:0006412">
    <property type="term" value="P:translation"/>
    <property type="evidence" value="ECO:0007669"/>
    <property type="project" value="UniProtKB-UniRule"/>
</dbReference>
<dbReference type="Gene3D" id="1.20.58.110">
    <property type="entry name" value="Ribosomal protein S20"/>
    <property type="match status" value="1"/>
</dbReference>
<evidence type="ECO:0000313" key="8">
    <source>
        <dbReference type="EMBL" id="OHA32012.1"/>
    </source>
</evidence>
<organism evidence="8 9">
    <name type="scientific">Candidatus Taylorbacteria bacterium RIFCSPLOWO2_01_FULL_45_15b</name>
    <dbReference type="NCBI Taxonomy" id="1802319"/>
    <lineage>
        <taxon>Bacteria</taxon>
        <taxon>Candidatus Tayloriibacteriota</taxon>
    </lineage>
</organism>
<evidence type="ECO:0000313" key="9">
    <source>
        <dbReference type="Proteomes" id="UP000176221"/>
    </source>
</evidence>
<comment type="caution">
    <text evidence="8">The sequence shown here is derived from an EMBL/GenBank/DDBJ whole genome shotgun (WGS) entry which is preliminary data.</text>
</comment>
<evidence type="ECO:0000256" key="2">
    <source>
        <dbReference type="ARBA" id="ARBA00022730"/>
    </source>
</evidence>
<accession>A0A1G2N9P5</accession>
<evidence type="ECO:0000256" key="3">
    <source>
        <dbReference type="ARBA" id="ARBA00022884"/>
    </source>
</evidence>
<evidence type="ECO:0000256" key="6">
    <source>
        <dbReference type="ARBA" id="ARBA00035136"/>
    </source>
</evidence>
<gene>
    <name evidence="7" type="primary">rpsT</name>
    <name evidence="8" type="ORF">A2928_00280</name>
</gene>
<evidence type="ECO:0000256" key="7">
    <source>
        <dbReference type="HAMAP-Rule" id="MF_00500"/>
    </source>
</evidence>
<protein>
    <recommendedName>
        <fullName evidence="6 7">Small ribosomal subunit protein bS20</fullName>
    </recommendedName>
</protein>
<dbReference type="Pfam" id="PF01649">
    <property type="entry name" value="Ribosomal_S20p"/>
    <property type="match status" value="1"/>
</dbReference>
<sequence length="86" mass="9585">MAITSSAKKALRASKKKRVFNLARKNAVASITKQIRRLVSEKKLDEAKTLLPKAYTAIDKATKTHFFKKNTGSRKKSRIAALINKG</sequence>
<comment type="function">
    <text evidence="7">Binds directly to 16S ribosomal RNA.</text>
</comment>
<dbReference type="Proteomes" id="UP000176221">
    <property type="component" value="Unassembled WGS sequence"/>
</dbReference>
<dbReference type="PANTHER" id="PTHR33398:SF1">
    <property type="entry name" value="SMALL RIBOSOMAL SUBUNIT PROTEIN BS20C"/>
    <property type="match status" value="1"/>
</dbReference>
<comment type="similarity">
    <text evidence="1 7">Belongs to the bacterial ribosomal protein bS20 family.</text>
</comment>
<dbReference type="InterPro" id="IPR036510">
    <property type="entry name" value="Ribosomal_bS20_sf"/>
</dbReference>
<name>A0A1G2N9P5_9BACT</name>
<dbReference type="EMBL" id="MHRX01000056">
    <property type="protein sequence ID" value="OHA32012.1"/>
    <property type="molecule type" value="Genomic_DNA"/>
</dbReference>
<dbReference type="InterPro" id="IPR002583">
    <property type="entry name" value="Ribosomal_bS20"/>
</dbReference>
<dbReference type="GO" id="GO:0015935">
    <property type="term" value="C:small ribosomal subunit"/>
    <property type="evidence" value="ECO:0007669"/>
    <property type="project" value="TreeGrafter"/>
</dbReference>
<dbReference type="STRING" id="1802319.A2928_00280"/>
<dbReference type="GO" id="GO:0003735">
    <property type="term" value="F:structural constituent of ribosome"/>
    <property type="evidence" value="ECO:0007669"/>
    <property type="project" value="InterPro"/>
</dbReference>
<evidence type="ECO:0000256" key="5">
    <source>
        <dbReference type="ARBA" id="ARBA00023274"/>
    </source>
</evidence>
<keyword evidence="3 7" id="KW-0694">RNA-binding</keyword>
<evidence type="ECO:0000256" key="4">
    <source>
        <dbReference type="ARBA" id="ARBA00022980"/>
    </source>
</evidence>
<dbReference type="GO" id="GO:0070181">
    <property type="term" value="F:small ribosomal subunit rRNA binding"/>
    <property type="evidence" value="ECO:0007669"/>
    <property type="project" value="TreeGrafter"/>
</dbReference>
<evidence type="ECO:0000256" key="1">
    <source>
        <dbReference type="ARBA" id="ARBA00007634"/>
    </source>
</evidence>
<dbReference type="PANTHER" id="PTHR33398">
    <property type="entry name" value="30S RIBOSOMAL PROTEIN S20"/>
    <property type="match status" value="1"/>
</dbReference>
<keyword evidence="5 7" id="KW-0687">Ribonucleoprotein</keyword>
<reference evidence="8 9" key="1">
    <citation type="journal article" date="2016" name="Nat. Commun.">
        <title>Thousands of microbial genomes shed light on interconnected biogeochemical processes in an aquifer system.</title>
        <authorList>
            <person name="Anantharaman K."/>
            <person name="Brown C.T."/>
            <person name="Hug L.A."/>
            <person name="Sharon I."/>
            <person name="Castelle C.J."/>
            <person name="Probst A.J."/>
            <person name="Thomas B.C."/>
            <person name="Singh A."/>
            <person name="Wilkins M.J."/>
            <person name="Karaoz U."/>
            <person name="Brodie E.L."/>
            <person name="Williams K.H."/>
            <person name="Hubbard S.S."/>
            <person name="Banfield J.F."/>
        </authorList>
    </citation>
    <scope>NUCLEOTIDE SEQUENCE [LARGE SCALE GENOMIC DNA]</scope>
</reference>
<dbReference type="AlphaFoldDB" id="A0A1G2N9P5"/>